<feature type="compositionally biased region" description="Basic and acidic residues" evidence="1">
    <location>
        <begin position="250"/>
        <end position="259"/>
    </location>
</feature>
<feature type="compositionally biased region" description="Basic and acidic residues" evidence="1">
    <location>
        <begin position="269"/>
        <end position="280"/>
    </location>
</feature>
<feature type="compositionally biased region" description="Basic and acidic residues" evidence="1">
    <location>
        <begin position="120"/>
        <end position="136"/>
    </location>
</feature>
<dbReference type="Pfam" id="PF26118">
    <property type="entry name" value="DUF8035"/>
    <property type="match status" value="1"/>
</dbReference>
<dbReference type="STRING" id="1442369.A0A0D2JJE4"/>
<feature type="compositionally biased region" description="Basic residues" evidence="1">
    <location>
        <begin position="439"/>
        <end position="448"/>
    </location>
</feature>
<dbReference type="InterPro" id="IPR058348">
    <property type="entry name" value="DUF8035"/>
</dbReference>
<feature type="region of interest" description="Disordered" evidence="1">
    <location>
        <begin position="675"/>
        <end position="800"/>
    </location>
</feature>
<feature type="compositionally biased region" description="Basic and acidic residues" evidence="1">
    <location>
        <begin position="530"/>
        <end position="559"/>
    </location>
</feature>
<feature type="domain" description="DUF8035" evidence="2">
    <location>
        <begin position="633"/>
        <end position="686"/>
    </location>
</feature>
<dbReference type="RefSeq" id="XP_013276646.1">
    <property type="nucleotide sequence ID" value="XM_013421192.1"/>
</dbReference>
<evidence type="ECO:0000313" key="4">
    <source>
        <dbReference type="Proteomes" id="UP000053617"/>
    </source>
</evidence>
<dbReference type="HOGENOM" id="CLU_018248_0_0_1"/>
<feature type="compositionally biased region" description="Basic and acidic residues" evidence="1">
    <location>
        <begin position="458"/>
        <end position="497"/>
    </location>
</feature>
<proteinExistence type="predicted"/>
<dbReference type="VEuPathDB" id="FungiDB:Z518_00590"/>
<feature type="region of interest" description="Disordered" evidence="1">
    <location>
        <begin position="1"/>
        <end position="22"/>
    </location>
</feature>
<feature type="compositionally biased region" description="Basic and acidic residues" evidence="1">
    <location>
        <begin position="675"/>
        <end position="708"/>
    </location>
</feature>
<dbReference type="PANTHER" id="PTHR42081">
    <property type="entry name" value="ZINC FINGER PROTEIN DHHC DOMAIN CONTAINING PROTEIN"/>
    <property type="match status" value="1"/>
</dbReference>
<feature type="compositionally biased region" description="Basic and acidic residues" evidence="1">
    <location>
        <begin position="292"/>
        <end position="309"/>
    </location>
</feature>
<dbReference type="EMBL" id="KN847475">
    <property type="protein sequence ID" value="KIX09510.1"/>
    <property type="molecule type" value="Genomic_DNA"/>
</dbReference>
<evidence type="ECO:0000313" key="3">
    <source>
        <dbReference type="EMBL" id="KIX09510.1"/>
    </source>
</evidence>
<sequence>MAENRYRPSSPPGRRYADPRASTGMVFSSSFDTRYASQPRSIIDPIPTSRHGSIYSTQGIARKKFLDPGHAGGGGIIRTEYPVRPRNNSTTGSETRRPVSTFINRPSSPPRIRPAIISSSRDDPRSPIVAAREERYLVPATSQDRHHYRHSSATRAEQDRLGPMRSSRQSEYHRRGGYNGYPYSSSHGSLQDEGFSYTTPKEQFLQESSRPPQRRESVGRRERPISVIGGPEYRLAPRRDLGPPPSSSRVLERIERSDAGARYPGPRGGDTEDRSAEPPRRHPSIKAPVLHQYREDGYSSAREDPEPRLPAKPRRDRPDDDDRLPKHKYRDERERDILREPREPDRVRDRERERERERDRERDRDRDRDREKPRESDRNNRPPEDRRQPRSRETSPDHSGLRKGLATAASLAAAGGLAGTVAKSSRSPQDDSDGEDRKERKHRRRRHHAGEDPSPDEVAGRLERDLTLTDGDRVPHDRRRDEVRADDAAGDREDRYERRRHRRQKHKDRRERDDESDTTEDSVGRGPPRQYERERDTEAREPPRPRRDRAPSRDDERDVQPSLDQHTMSPGGEEDGRLRRVQLVEPGEKKEEIKPKGILKPPRETPFPEDPNPEREGVAPLKDATKEGIPSNARWTKISRALVNPEALEKAHERFEERDDYVIVLRVVSRDEIMKLADKTKEIREARERQWQAELEERRRRRKERGDNADSSDDDFSDDDDKPRLAIDQAPPSQGDPRAYFAQQQQQSQRDEVPVPMSIPGQPGVVPQATAPLRPTPPPQGVSVPDIRVEPNAGNYSTNV</sequence>
<reference evidence="3 4" key="1">
    <citation type="submission" date="2015-01" db="EMBL/GenBank/DDBJ databases">
        <title>The Genome Sequence of Rhinocladiella mackenzie CBS 650.93.</title>
        <authorList>
            <consortium name="The Broad Institute Genomics Platform"/>
            <person name="Cuomo C."/>
            <person name="de Hoog S."/>
            <person name="Gorbushina A."/>
            <person name="Stielow B."/>
            <person name="Teixiera M."/>
            <person name="Abouelleil A."/>
            <person name="Chapman S.B."/>
            <person name="Priest M."/>
            <person name="Young S.K."/>
            <person name="Wortman J."/>
            <person name="Nusbaum C."/>
            <person name="Birren B."/>
        </authorList>
    </citation>
    <scope>NUCLEOTIDE SEQUENCE [LARGE SCALE GENOMIC DNA]</scope>
    <source>
        <strain evidence="3 4">CBS 650.93</strain>
    </source>
</reference>
<feature type="compositionally biased region" description="Acidic residues" evidence="1">
    <location>
        <begin position="710"/>
        <end position="720"/>
    </location>
</feature>
<evidence type="ECO:0000256" key="1">
    <source>
        <dbReference type="SAM" id="MobiDB-lite"/>
    </source>
</evidence>
<dbReference type="AlphaFoldDB" id="A0A0D2JJE4"/>
<feature type="compositionally biased region" description="Low complexity" evidence="1">
    <location>
        <begin position="404"/>
        <end position="422"/>
    </location>
</feature>
<gene>
    <name evidence="3" type="ORF">Z518_00590</name>
</gene>
<organism evidence="3 4">
    <name type="scientific">Rhinocladiella mackenziei CBS 650.93</name>
    <dbReference type="NCBI Taxonomy" id="1442369"/>
    <lineage>
        <taxon>Eukaryota</taxon>
        <taxon>Fungi</taxon>
        <taxon>Dikarya</taxon>
        <taxon>Ascomycota</taxon>
        <taxon>Pezizomycotina</taxon>
        <taxon>Eurotiomycetes</taxon>
        <taxon>Chaetothyriomycetidae</taxon>
        <taxon>Chaetothyriales</taxon>
        <taxon>Herpotrichiellaceae</taxon>
        <taxon>Rhinocladiella</taxon>
    </lineage>
</organism>
<name>A0A0D2JJE4_9EURO</name>
<dbReference type="OrthoDB" id="5418088at2759"/>
<dbReference type="Proteomes" id="UP000053617">
    <property type="component" value="Unassembled WGS sequence"/>
</dbReference>
<feature type="compositionally biased region" description="Polar residues" evidence="1">
    <location>
        <begin position="196"/>
        <end position="211"/>
    </location>
</feature>
<feature type="compositionally biased region" description="Basic and acidic residues" evidence="1">
    <location>
        <begin position="156"/>
        <end position="174"/>
    </location>
</feature>
<protein>
    <recommendedName>
        <fullName evidence="2">DUF8035 domain-containing protein</fullName>
    </recommendedName>
</protein>
<feature type="compositionally biased region" description="Basic and acidic residues" evidence="1">
    <location>
        <begin position="213"/>
        <end position="224"/>
    </location>
</feature>
<feature type="compositionally biased region" description="Basic residues" evidence="1">
    <location>
        <begin position="498"/>
        <end position="509"/>
    </location>
</feature>
<dbReference type="GeneID" id="25288661"/>
<feature type="compositionally biased region" description="Basic and acidic residues" evidence="1">
    <location>
        <begin position="586"/>
        <end position="595"/>
    </location>
</feature>
<feature type="compositionally biased region" description="Basic and acidic residues" evidence="1">
    <location>
        <begin position="316"/>
        <end position="400"/>
    </location>
</feature>
<dbReference type="PANTHER" id="PTHR42081:SF1">
    <property type="entry name" value="ZINC FINGER PROTEIN DHHC DOMAIN CONTAINING PROTEIN"/>
    <property type="match status" value="1"/>
</dbReference>
<feature type="region of interest" description="Disordered" evidence="1">
    <location>
        <begin position="65"/>
        <end position="633"/>
    </location>
</feature>
<evidence type="ECO:0000259" key="2">
    <source>
        <dbReference type="Pfam" id="PF26118"/>
    </source>
</evidence>
<keyword evidence="4" id="KW-1185">Reference proteome</keyword>
<accession>A0A0D2JJE4</accession>